<reference evidence="2 3" key="1">
    <citation type="journal article" date="2014" name="Int. J. Syst. Evol. Microbiol.">
        <title>Complete genome sequence of Corynebacterium casei LMG S-19264T (=DSM 44701T), isolated from a smear-ripened cheese.</title>
        <authorList>
            <consortium name="US DOE Joint Genome Institute (JGI-PGF)"/>
            <person name="Walter F."/>
            <person name="Albersmeier A."/>
            <person name="Kalinowski J."/>
            <person name="Ruckert C."/>
        </authorList>
    </citation>
    <scope>NUCLEOTIDE SEQUENCE [LARGE SCALE GENOMIC DNA]</scope>
    <source>
        <strain evidence="2 3">IBRC-M 10912</strain>
    </source>
</reference>
<evidence type="ECO:0000313" key="3">
    <source>
        <dbReference type="Proteomes" id="UP001595821"/>
    </source>
</evidence>
<dbReference type="Proteomes" id="UP001595821">
    <property type="component" value="Unassembled WGS sequence"/>
</dbReference>
<dbReference type="GeneID" id="71854616"/>
<sequence>MSDVYDALSNERRRRVLSALSEETTPVDVAELAHTVATAETADRPRGTPDEHVTQVHTSLHHVHLPKLTDLGLVEYDPDAETVDCVVDVNSVLA</sequence>
<dbReference type="Pfam" id="PF24035">
    <property type="entry name" value="DUF7344"/>
    <property type="match status" value="1"/>
</dbReference>
<proteinExistence type="predicted"/>
<gene>
    <name evidence="2" type="ORF">ACFOZ7_06270</name>
</gene>
<feature type="domain" description="DUF7344" evidence="1">
    <location>
        <begin position="5"/>
        <end position="83"/>
    </location>
</feature>
<dbReference type="RefSeq" id="WP_246966689.1">
    <property type="nucleotide sequence ID" value="NZ_CP095397.1"/>
</dbReference>
<dbReference type="Gene3D" id="1.10.10.10">
    <property type="entry name" value="Winged helix-like DNA-binding domain superfamily/Winged helix DNA-binding domain"/>
    <property type="match status" value="1"/>
</dbReference>
<evidence type="ECO:0000259" key="1">
    <source>
        <dbReference type="Pfam" id="PF24035"/>
    </source>
</evidence>
<dbReference type="InterPro" id="IPR055768">
    <property type="entry name" value="DUF7344"/>
</dbReference>
<dbReference type="EMBL" id="JBHSDJ010000013">
    <property type="protein sequence ID" value="MFC4246600.1"/>
    <property type="molecule type" value="Genomic_DNA"/>
</dbReference>
<accession>A0ABD5NXR1</accession>
<comment type="caution">
    <text evidence="2">The sequence shown here is derived from an EMBL/GenBank/DDBJ whole genome shotgun (WGS) entry which is preliminary data.</text>
</comment>
<protein>
    <recommendedName>
        <fullName evidence="1">DUF7344 domain-containing protein</fullName>
    </recommendedName>
</protein>
<dbReference type="AlphaFoldDB" id="A0ABD5NXR1"/>
<dbReference type="InterPro" id="IPR036388">
    <property type="entry name" value="WH-like_DNA-bd_sf"/>
</dbReference>
<organism evidence="2 3">
    <name type="scientific">Natribaculum luteum</name>
    <dbReference type="NCBI Taxonomy" id="1586232"/>
    <lineage>
        <taxon>Archaea</taxon>
        <taxon>Methanobacteriati</taxon>
        <taxon>Methanobacteriota</taxon>
        <taxon>Stenosarchaea group</taxon>
        <taxon>Halobacteria</taxon>
        <taxon>Halobacteriales</taxon>
        <taxon>Natrialbaceae</taxon>
        <taxon>Natribaculum</taxon>
    </lineage>
</organism>
<name>A0ABD5NXR1_9EURY</name>
<evidence type="ECO:0000313" key="2">
    <source>
        <dbReference type="EMBL" id="MFC4246600.1"/>
    </source>
</evidence>